<gene>
    <name evidence="2" type="ORF">SAMN02745244_02603</name>
</gene>
<name>A0A1M6JNI4_9ACTN</name>
<reference evidence="2 3" key="1">
    <citation type="submission" date="2016-11" db="EMBL/GenBank/DDBJ databases">
        <authorList>
            <person name="Jaros S."/>
            <person name="Januszkiewicz K."/>
            <person name="Wedrychowicz H."/>
        </authorList>
    </citation>
    <scope>NUCLEOTIDE SEQUENCE [LARGE SCALE GENOMIC DNA]</scope>
    <source>
        <strain evidence="2 3">DSM 12906</strain>
    </source>
</reference>
<dbReference type="Gene3D" id="2.60.120.10">
    <property type="entry name" value="Jelly Rolls"/>
    <property type="match status" value="1"/>
</dbReference>
<feature type="domain" description="Cupin type-2" evidence="1">
    <location>
        <begin position="38"/>
        <end position="101"/>
    </location>
</feature>
<dbReference type="EMBL" id="FQZG01000052">
    <property type="protein sequence ID" value="SHJ48250.1"/>
    <property type="molecule type" value="Genomic_DNA"/>
</dbReference>
<dbReference type="InterPro" id="IPR011051">
    <property type="entry name" value="RmlC_Cupin_sf"/>
</dbReference>
<dbReference type="SUPFAM" id="SSF51182">
    <property type="entry name" value="RmlC-like cupins"/>
    <property type="match status" value="1"/>
</dbReference>
<dbReference type="AlphaFoldDB" id="A0A1M6JNI4"/>
<keyword evidence="3" id="KW-1185">Reference proteome</keyword>
<proteinExistence type="predicted"/>
<dbReference type="STRING" id="1123357.SAMN02745244_02603"/>
<dbReference type="Pfam" id="PF07883">
    <property type="entry name" value="Cupin_2"/>
    <property type="match status" value="1"/>
</dbReference>
<evidence type="ECO:0000313" key="2">
    <source>
        <dbReference type="EMBL" id="SHJ48250.1"/>
    </source>
</evidence>
<protein>
    <submittedName>
        <fullName evidence="2">Cupin domain-containing protein</fullName>
    </submittedName>
</protein>
<evidence type="ECO:0000259" key="1">
    <source>
        <dbReference type="Pfam" id="PF07883"/>
    </source>
</evidence>
<accession>A0A1M6JNI4</accession>
<dbReference type="InterPro" id="IPR014710">
    <property type="entry name" value="RmlC-like_jellyroll"/>
</dbReference>
<evidence type="ECO:0000313" key="3">
    <source>
        <dbReference type="Proteomes" id="UP000184512"/>
    </source>
</evidence>
<organism evidence="2 3">
    <name type="scientific">Tessaracoccus bendigoensis DSM 12906</name>
    <dbReference type="NCBI Taxonomy" id="1123357"/>
    <lineage>
        <taxon>Bacteria</taxon>
        <taxon>Bacillati</taxon>
        <taxon>Actinomycetota</taxon>
        <taxon>Actinomycetes</taxon>
        <taxon>Propionibacteriales</taxon>
        <taxon>Propionibacteriaceae</taxon>
        <taxon>Tessaracoccus</taxon>
    </lineage>
</organism>
<dbReference type="Proteomes" id="UP000184512">
    <property type="component" value="Unassembled WGS sequence"/>
</dbReference>
<sequence length="126" mass="13018">MSPVVPIAARRRHETPAGVMTTLASPTLGATTRLSLWEVAMAAGASGPLHTIDSEQIWTLFEGEIAITVGERREVLRPGDTLAVAGGVGRQVQATTDARLLVCGNGDAVASVPGQPTPLGTPPWIA</sequence>
<dbReference type="InterPro" id="IPR013096">
    <property type="entry name" value="Cupin_2"/>
</dbReference>
<dbReference type="RefSeq" id="WP_073188999.1">
    <property type="nucleotide sequence ID" value="NZ_FQZG01000052.1"/>
</dbReference>